<name>A0AAV2PVU5_MEGNR</name>
<dbReference type="InterPro" id="IPR036058">
    <property type="entry name" value="Kazal_dom_sf"/>
</dbReference>
<protein>
    <recommendedName>
        <fullName evidence="5">Kazal-like domain-containing protein</fullName>
    </recommendedName>
</protein>
<dbReference type="InterPro" id="IPR002350">
    <property type="entry name" value="Kazal_dom"/>
</dbReference>
<evidence type="ECO:0000313" key="6">
    <source>
        <dbReference type="EMBL" id="CAL4066057.1"/>
    </source>
</evidence>
<feature type="region of interest" description="Disordered" evidence="4">
    <location>
        <begin position="243"/>
        <end position="272"/>
    </location>
</feature>
<accession>A0AAV2PVU5</accession>
<evidence type="ECO:0000256" key="2">
    <source>
        <dbReference type="ARBA" id="ARBA00022900"/>
    </source>
</evidence>
<dbReference type="EMBL" id="CAXKWB010002035">
    <property type="protein sequence ID" value="CAL4066057.1"/>
    <property type="molecule type" value="Genomic_DNA"/>
</dbReference>
<feature type="domain" description="Kazal-like" evidence="5">
    <location>
        <begin position="170"/>
        <end position="217"/>
    </location>
</feature>
<keyword evidence="1" id="KW-0646">Protease inhibitor</keyword>
<evidence type="ECO:0000256" key="4">
    <source>
        <dbReference type="SAM" id="MobiDB-lite"/>
    </source>
</evidence>
<proteinExistence type="predicted"/>
<evidence type="ECO:0000256" key="1">
    <source>
        <dbReference type="ARBA" id="ARBA00022690"/>
    </source>
</evidence>
<dbReference type="Gene3D" id="3.30.60.30">
    <property type="match status" value="2"/>
</dbReference>
<evidence type="ECO:0000259" key="5">
    <source>
        <dbReference type="PROSITE" id="PS51465"/>
    </source>
</evidence>
<dbReference type="GO" id="GO:0005576">
    <property type="term" value="C:extracellular region"/>
    <property type="evidence" value="ECO:0007669"/>
    <property type="project" value="TreeGrafter"/>
</dbReference>
<dbReference type="SUPFAM" id="SSF100895">
    <property type="entry name" value="Kazal-type serine protease inhibitors"/>
    <property type="match status" value="2"/>
</dbReference>
<dbReference type="Proteomes" id="UP001497623">
    <property type="component" value="Unassembled WGS sequence"/>
</dbReference>
<keyword evidence="3" id="KW-1015">Disulfide bond</keyword>
<keyword evidence="2" id="KW-0722">Serine protease inhibitor</keyword>
<organism evidence="6 7">
    <name type="scientific">Meganyctiphanes norvegica</name>
    <name type="common">Northern krill</name>
    <name type="synonym">Thysanopoda norvegica</name>
    <dbReference type="NCBI Taxonomy" id="48144"/>
    <lineage>
        <taxon>Eukaryota</taxon>
        <taxon>Metazoa</taxon>
        <taxon>Ecdysozoa</taxon>
        <taxon>Arthropoda</taxon>
        <taxon>Crustacea</taxon>
        <taxon>Multicrustacea</taxon>
        <taxon>Malacostraca</taxon>
        <taxon>Eumalacostraca</taxon>
        <taxon>Eucarida</taxon>
        <taxon>Euphausiacea</taxon>
        <taxon>Euphausiidae</taxon>
        <taxon>Meganyctiphanes</taxon>
    </lineage>
</organism>
<dbReference type="PROSITE" id="PS51465">
    <property type="entry name" value="KAZAL_2"/>
    <property type="match status" value="2"/>
</dbReference>
<evidence type="ECO:0000256" key="3">
    <source>
        <dbReference type="ARBA" id="ARBA00023157"/>
    </source>
</evidence>
<dbReference type="InterPro" id="IPR008037">
    <property type="entry name" value="Pacifastin_dom"/>
</dbReference>
<dbReference type="SMART" id="SM00280">
    <property type="entry name" value="KAZAL"/>
    <property type="match status" value="2"/>
</dbReference>
<evidence type="ECO:0000313" key="7">
    <source>
        <dbReference type="Proteomes" id="UP001497623"/>
    </source>
</evidence>
<dbReference type="GO" id="GO:0030154">
    <property type="term" value="P:cell differentiation"/>
    <property type="evidence" value="ECO:0007669"/>
    <property type="project" value="TreeGrafter"/>
</dbReference>
<feature type="non-terminal residue" evidence="6">
    <location>
        <position position="1"/>
    </location>
</feature>
<dbReference type="GO" id="GO:0030414">
    <property type="term" value="F:peptidase inhibitor activity"/>
    <property type="evidence" value="ECO:0007669"/>
    <property type="project" value="InterPro"/>
</dbReference>
<gene>
    <name evidence="6" type="ORF">MNOR_LOCUS5304</name>
</gene>
<dbReference type="PANTHER" id="PTHR10913">
    <property type="entry name" value="FOLLISTATIN-RELATED"/>
    <property type="match status" value="1"/>
</dbReference>
<dbReference type="InterPro" id="IPR050653">
    <property type="entry name" value="Prot_Inhib_GrowthFact_Antg"/>
</dbReference>
<comment type="caution">
    <text evidence="6">The sequence shown here is derived from an EMBL/GenBank/DDBJ whole genome shotgun (WGS) entry which is preliminary data.</text>
</comment>
<dbReference type="AlphaFoldDB" id="A0AAV2PVU5"/>
<keyword evidence="7" id="KW-1185">Reference proteome</keyword>
<feature type="domain" description="Kazal-like" evidence="5">
    <location>
        <begin position="118"/>
        <end position="169"/>
    </location>
</feature>
<dbReference type="Pfam" id="PF05375">
    <property type="entry name" value="Pacifastin_I"/>
    <property type="match status" value="1"/>
</dbReference>
<reference evidence="6 7" key="1">
    <citation type="submission" date="2024-05" db="EMBL/GenBank/DDBJ databases">
        <authorList>
            <person name="Wallberg A."/>
        </authorList>
    </citation>
    <scope>NUCLEOTIDE SEQUENCE [LARGE SCALE GENOMIC DNA]</scope>
</reference>
<feature type="non-terminal residue" evidence="6">
    <location>
        <position position="288"/>
    </location>
</feature>
<dbReference type="Pfam" id="PF07648">
    <property type="entry name" value="Kazal_2"/>
    <property type="match status" value="2"/>
</dbReference>
<dbReference type="PANTHER" id="PTHR10913:SF45">
    <property type="entry name" value="FOLLISTATIN, ISOFORM A-RELATED"/>
    <property type="match status" value="1"/>
</dbReference>
<sequence length="288" mass="32184">DNCLGQDADCPTKWECTSEKYTDPDTDCTKCRCKIDDPQYGSLCGPSDAPCPMDCSTMYVVDAKTGCTRCICDPEDSDNPFATPPPLKKKSWNDGCNDCTCMNGMPVCTEMACIEPGPDDFPICEGGCSKEMMEVCGSDGITYNNPCEIEFARICNGKNVKLNYTGVCGDCKPCNKRKYDPVCGDDCVTYSNACMLVWDNCEKGKDVKEAHKGRCAGDKKDKERTKRQIPMKKIKKTNIYGTKSNDEVMESKKNKNVKSDKMNPRKKQMKAKIYGSKKRNYDFSVFKK</sequence>
<feature type="compositionally biased region" description="Basic and acidic residues" evidence="4">
    <location>
        <begin position="244"/>
        <end position="263"/>
    </location>
</feature>
<dbReference type="CDD" id="cd00104">
    <property type="entry name" value="KAZAL_FS"/>
    <property type="match status" value="1"/>
</dbReference>